<evidence type="ECO:0000313" key="1">
    <source>
        <dbReference type="EMBL" id="KAG1363393.1"/>
    </source>
</evidence>
<dbReference type="AlphaFoldDB" id="A0A8K0INZ6"/>
<name>A0A8K0INZ6_COCNU</name>
<reference evidence="1" key="1">
    <citation type="journal article" date="2017" name="Gigascience">
        <title>The genome draft of coconut (Cocos nucifera).</title>
        <authorList>
            <person name="Xiao Y."/>
            <person name="Xu P."/>
            <person name="Fan H."/>
            <person name="Baudouin L."/>
            <person name="Xia W."/>
            <person name="Bocs S."/>
            <person name="Xu J."/>
            <person name="Li Q."/>
            <person name="Guo A."/>
            <person name="Zhou L."/>
            <person name="Li J."/>
            <person name="Wu Y."/>
            <person name="Ma Z."/>
            <person name="Armero A."/>
            <person name="Issali A.E."/>
            <person name="Liu N."/>
            <person name="Peng M."/>
            <person name="Yang Y."/>
        </authorList>
    </citation>
    <scope>NUCLEOTIDE SEQUENCE</scope>
    <source>
        <tissue evidence="1">Spear leaf of Hainan Tall coconut</tissue>
    </source>
</reference>
<evidence type="ECO:0000313" key="2">
    <source>
        <dbReference type="Proteomes" id="UP000797356"/>
    </source>
</evidence>
<dbReference type="Proteomes" id="UP000797356">
    <property type="component" value="Chromosome 11"/>
</dbReference>
<proteinExistence type="predicted"/>
<dbReference type="EMBL" id="CM017882">
    <property type="protein sequence ID" value="KAG1363393.1"/>
    <property type="molecule type" value="Genomic_DNA"/>
</dbReference>
<sequence length="69" mass="7757">MRAKLKASFILDEMEGEALTMVLMCLHNPLGTGGESRPNTSKVECPIHFRWNERKGSDNGPIVSDNNRR</sequence>
<organism evidence="1 2">
    <name type="scientific">Cocos nucifera</name>
    <name type="common">Coconut palm</name>
    <dbReference type="NCBI Taxonomy" id="13894"/>
    <lineage>
        <taxon>Eukaryota</taxon>
        <taxon>Viridiplantae</taxon>
        <taxon>Streptophyta</taxon>
        <taxon>Embryophyta</taxon>
        <taxon>Tracheophyta</taxon>
        <taxon>Spermatophyta</taxon>
        <taxon>Magnoliopsida</taxon>
        <taxon>Liliopsida</taxon>
        <taxon>Arecaceae</taxon>
        <taxon>Arecoideae</taxon>
        <taxon>Cocoseae</taxon>
        <taxon>Attaleinae</taxon>
        <taxon>Cocos</taxon>
    </lineage>
</organism>
<protein>
    <submittedName>
        <fullName evidence="1">Uncharacterized protein</fullName>
    </submittedName>
</protein>
<gene>
    <name evidence="1" type="ORF">COCNU_11G002200</name>
</gene>
<comment type="caution">
    <text evidence="1">The sequence shown here is derived from an EMBL/GenBank/DDBJ whole genome shotgun (WGS) entry which is preliminary data.</text>
</comment>
<keyword evidence="2" id="KW-1185">Reference proteome</keyword>
<accession>A0A8K0INZ6</accession>
<reference evidence="1" key="2">
    <citation type="submission" date="2019-07" db="EMBL/GenBank/DDBJ databases">
        <authorList>
            <person name="Yang Y."/>
            <person name="Bocs S."/>
            <person name="Baudouin L."/>
        </authorList>
    </citation>
    <scope>NUCLEOTIDE SEQUENCE</scope>
    <source>
        <tissue evidence="1">Spear leaf of Hainan Tall coconut</tissue>
    </source>
</reference>